<comment type="caution">
    <text evidence="9">The sequence shown here is derived from an EMBL/GenBank/DDBJ whole genome shotgun (WGS) entry which is preliminary data.</text>
</comment>
<keyword evidence="6 7" id="KW-0472">Membrane</keyword>
<dbReference type="InterPro" id="IPR035906">
    <property type="entry name" value="MetI-like_sf"/>
</dbReference>
<evidence type="ECO:0000256" key="3">
    <source>
        <dbReference type="ARBA" id="ARBA00022475"/>
    </source>
</evidence>
<dbReference type="AlphaFoldDB" id="A0A971CXX5"/>
<dbReference type="InterPro" id="IPR000515">
    <property type="entry name" value="MetI-like"/>
</dbReference>
<gene>
    <name evidence="9" type="ORF">GXW98_01705</name>
</gene>
<dbReference type="SUPFAM" id="SSF161098">
    <property type="entry name" value="MetI-like"/>
    <property type="match status" value="1"/>
</dbReference>
<dbReference type="GO" id="GO:0055085">
    <property type="term" value="P:transmembrane transport"/>
    <property type="evidence" value="ECO:0007669"/>
    <property type="project" value="InterPro"/>
</dbReference>
<name>A0A971CXX5_9BIFI</name>
<feature type="transmembrane region" description="Helical" evidence="7">
    <location>
        <begin position="260"/>
        <end position="282"/>
    </location>
</feature>
<keyword evidence="5 7" id="KW-1133">Transmembrane helix</keyword>
<dbReference type="Pfam" id="PF19300">
    <property type="entry name" value="BPD_transp_1_N"/>
    <property type="match status" value="1"/>
</dbReference>
<evidence type="ECO:0000256" key="1">
    <source>
        <dbReference type="ARBA" id="ARBA00004651"/>
    </source>
</evidence>
<dbReference type="PROSITE" id="PS50928">
    <property type="entry name" value="ABC_TM1"/>
    <property type="match status" value="1"/>
</dbReference>
<feature type="transmembrane region" description="Helical" evidence="7">
    <location>
        <begin position="149"/>
        <end position="170"/>
    </location>
</feature>
<dbReference type="InterPro" id="IPR045621">
    <property type="entry name" value="BPD_transp_1_N"/>
</dbReference>
<dbReference type="Gene3D" id="1.10.3720.10">
    <property type="entry name" value="MetI-like"/>
    <property type="match status" value="1"/>
</dbReference>
<reference evidence="9" key="2">
    <citation type="submission" date="2020-01" db="EMBL/GenBank/DDBJ databases">
        <authorList>
            <person name="Campanaro S."/>
        </authorList>
    </citation>
    <scope>NUCLEOTIDE SEQUENCE</scope>
    <source>
        <strain evidence="9">AS01afH2WH_6</strain>
    </source>
</reference>
<keyword evidence="4 7" id="KW-0812">Transmembrane</keyword>
<protein>
    <submittedName>
        <fullName evidence="9">ABC transporter permease</fullName>
    </submittedName>
</protein>
<evidence type="ECO:0000256" key="7">
    <source>
        <dbReference type="RuleBase" id="RU363032"/>
    </source>
</evidence>
<keyword evidence="3" id="KW-1003">Cell membrane</keyword>
<reference evidence="9" key="1">
    <citation type="journal article" date="2020" name="Biotechnol. Biofuels">
        <title>New insights from the biogas microbiome by comprehensive genome-resolved metagenomics of nearly 1600 species originating from multiple anaerobic digesters.</title>
        <authorList>
            <person name="Campanaro S."/>
            <person name="Treu L."/>
            <person name="Rodriguez-R L.M."/>
            <person name="Kovalovszki A."/>
            <person name="Ziels R.M."/>
            <person name="Maus I."/>
            <person name="Zhu X."/>
            <person name="Kougias P.G."/>
            <person name="Basile A."/>
            <person name="Luo G."/>
            <person name="Schluter A."/>
            <person name="Konstantinidis K.T."/>
            <person name="Angelidaki I."/>
        </authorList>
    </citation>
    <scope>NUCLEOTIDE SEQUENCE</scope>
    <source>
        <strain evidence="9">AS01afH2WH_6</strain>
    </source>
</reference>
<evidence type="ECO:0000256" key="4">
    <source>
        <dbReference type="ARBA" id="ARBA00022692"/>
    </source>
</evidence>
<accession>A0A971CXX5</accession>
<evidence type="ECO:0000256" key="2">
    <source>
        <dbReference type="ARBA" id="ARBA00022448"/>
    </source>
</evidence>
<feature type="transmembrane region" description="Helical" evidence="7">
    <location>
        <begin position="20"/>
        <end position="44"/>
    </location>
</feature>
<dbReference type="PANTHER" id="PTHR43163:SF6">
    <property type="entry name" value="DIPEPTIDE TRANSPORT SYSTEM PERMEASE PROTEIN DPPB-RELATED"/>
    <property type="match status" value="1"/>
</dbReference>
<dbReference type="Proteomes" id="UP000767327">
    <property type="component" value="Unassembled WGS sequence"/>
</dbReference>
<feature type="transmembrane region" description="Helical" evidence="7">
    <location>
        <begin position="114"/>
        <end position="137"/>
    </location>
</feature>
<dbReference type="Pfam" id="PF00528">
    <property type="entry name" value="BPD_transp_1"/>
    <property type="match status" value="1"/>
</dbReference>
<comment type="similarity">
    <text evidence="7">Belongs to the binding-protein-dependent transport system permease family.</text>
</comment>
<evidence type="ECO:0000256" key="5">
    <source>
        <dbReference type="ARBA" id="ARBA00022989"/>
    </source>
</evidence>
<organism evidence="9 10">
    <name type="scientific">Bifidobacterium crudilactis</name>
    <dbReference type="NCBI Taxonomy" id="327277"/>
    <lineage>
        <taxon>Bacteria</taxon>
        <taxon>Bacillati</taxon>
        <taxon>Actinomycetota</taxon>
        <taxon>Actinomycetes</taxon>
        <taxon>Bifidobacteriales</taxon>
        <taxon>Bifidobacteriaceae</taxon>
        <taxon>Bifidobacterium</taxon>
    </lineage>
</organism>
<dbReference type="GO" id="GO:0005886">
    <property type="term" value="C:plasma membrane"/>
    <property type="evidence" value="ECO:0007669"/>
    <property type="project" value="UniProtKB-SubCell"/>
</dbReference>
<feature type="transmembrane region" description="Helical" evidence="7">
    <location>
        <begin position="198"/>
        <end position="218"/>
    </location>
</feature>
<evidence type="ECO:0000313" key="9">
    <source>
        <dbReference type="EMBL" id="NLT78988.1"/>
    </source>
</evidence>
<evidence type="ECO:0000313" key="10">
    <source>
        <dbReference type="Proteomes" id="UP000767327"/>
    </source>
</evidence>
<dbReference type="EMBL" id="JAAXZR010000007">
    <property type="protein sequence ID" value="NLT78988.1"/>
    <property type="molecule type" value="Genomic_DNA"/>
</dbReference>
<evidence type="ECO:0000259" key="8">
    <source>
        <dbReference type="PROSITE" id="PS50928"/>
    </source>
</evidence>
<sequence length="336" mass="36593">MSRNRKTDLHRTLFPVAGYVLRRLGAALAVLLGISLLVFIITYLQPGDPYASMIDPAIAPEDREQILRNLGYYDPLWLKYVSWLKRVLVGDWGYSIQFGMPVSTVILERVGNTLVLGGAALGLAVLAAVPLGLYAGVHRGELGEKAITGLSFVLMSIPAFFMALVLIATLSARLHLFPSSGIVTAGSTAGGWSLVWDVIHHLVLPAVVLSFVSFATYCRYVQSSVSELLDKDFVRALFARRIPRTKVFGVHLMKNAAKPLLTTLSIGVPQLLSGALITESVFSWPGIGQLSYQAATTRDYSLLLGITLFLAVITLLANLIADLLYLVVDPRIRISQ</sequence>
<comment type="subcellular location">
    <subcellularLocation>
        <location evidence="1 7">Cell membrane</location>
        <topology evidence="1 7">Multi-pass membrane protein</topology>
    </subcellularLocation>
</comment>
<dbReference type="PANTHER" id="PTHR43163">
    <property type="entry name" value="DIPEPTIDE TRANSPORT SYSTEM PERMEASE PROTEIN DPPB-RELATED"/>
    <property type="match status" value="1"/>
</dbReference>
<keyword evidence="2 7" id="KW-0813">Transport</keyword>
<evidence type="ECO:0000256" key="6">
    <source>
        <dbReference type="ARBA" id="ARBA00023136"/>
    </source>
</evidence>
<proteinExistence type="inferred from homology"/>
<feature type="transmembrane region" description="Helical" evidence="7">
    <location>
        <begin position="302"/>
        <end position="328"/>
    </location>
</feature>
<dbReference type="CDD" id="cd06261">
    <property type="entry name" value="TM_PBP2"/>
    <property type="match status" value="1"/>
</dbReference>
<feature type="domain" description="ABC transmembrane type-1" evidence="8">
    <location>
        <begin position="110"/>
        <end position="321"/>
    </location>
</feature>